<dbReference type="SMART" id="SM00116">
    <property type="entry name" value="CBS"/>
    <property type="match status" value="2"/>
</dbReference>
<name>A0A6J4TLC3_9ACTN</name>
<dbReference type="InterPro" id="IPR051257">
    <property type="entry name" value="Diverse_CBS-Domain"/>
</dbReference>
<evidence type="ECO:0000256" key="2">
    <source>
        <dbReference type="PROSITE-ProRule" id="PRU00703"/>
    </source>
</evidence>
<dbReference type="Pfam" id="PF00571">
    <property type="entry name" value="CBS"/>
    <property type="match status" value="2"/>
</dbReference>
<evidence type="ECO:0000313" key="4">
    <source>
        <dbReference type="EMBL" id="CAA9526454.1"/>
    </source>
</evidence>
<proteinExistence type="predicted"/>
<feature type="domain" description="CBS" evidence="3">
    <location>
        <begin position="7"/>
        <end position="63"/>
    </location>
</feature>
<organism evidence="4">
    <name type="scientific">uncultured Thermoleophilia bacterium</name>
    <dbReference type="NCBI Taxonomy" id="1497501"/>
    <lineage>
        <taxon>Bacteria</taxon>
        <taxon>Bacillati</taxon>
        <taxon>Actinomycetota</taxon>
        <taxon>Thermoleophilia</taxon>
        <taxon>environmental samples</taxon>
    </lineage>
</organism>
<dbReference type="SUPFAM" id="SSF54631">
    <property type="entry name" value="CBS-domain pair"/>
    <property type="match status" value="1"/>
</dbReference>
<dbReference type="PANTHER" id="PTHR43080:SF2">
    <property type="entry name" value="CBS DOMAIN-CONTAINING PROTEIN"/>
    <property type="match status" value="1"/>
</dbReference>
<dbReference type="InterPro" id="IPR046342">
    <property type="entry name" value="CBS_dom_sf"/>
</dbReference>
<dbReference type="PROSITE" id="PS51371">
    <property type="entry name" value="CBS"/>
    <property type="match status" value="2"/>
</dbReference>
<dbReference type="Gene3D" id="3.10.580.10">
    <property type="entry name" value="CBS-domain"/>
    <property type="match status" value="1"/>
</dbReference>
<keyword evidence="1 2" id="KW-0129">CBS domain</keyword>
<protein>
    <recommendedName>
        <fullName evidence="3">CBS domain-containing protein</fullName>
    </recommendedName>
</protein>
<dbReference type="EMBL" id="CADCWC010000106">
    <property type="protein sequence ID" value="CAA9526454.1"/>
    <property type="molecule type" value="Genomic_DNA"/>
</dbReference>
<evidence type="ECO:0000259" key="3">
    <source>
        <dbReference type="PROSITE" id="PS51371"/>
    </source>
</evidence>
<dbReference type="InterPro" id="IPR000644">
    <property type="entry name" value="CBS_dom"/>
</dbReference>
<feature type="domain" description="CBS" evidence="3">
    <location>
        <begin position="72"/>
        <end position="127"/>
    </location>
</feature>
<gene>
    <name evidence="4" type="ORF">AVDCRST_MAG79-550</name>
</gene>
<dbReference type="PANTHER" id="PTHR43080">
    <property type="entry name" value="CBS DOMAIN-CONTAINING PROTEIN CBSX3, MITOCHONDRIAL"/>
    <property type="match status" value="1"/>
</dbReference>
<sequence>MRVGDVMHINLVTCSPDDSVSAAVQQMVTARVGCILAVGDDGRLAGVLSERDVLRLVAEDADMREARVGTAMTREVLTVEMDADLAWAAARMADGKIRHLPIVEDGHPAGIISMRDLLELSAEVLRLQGPAAASDVLRAAVGRPAATTAAGQR</sequence>
<reference evidence="4" key="1">
    <citation type="submission" date="2020-02" db="EMBL/GenBank/DDBJ databases">
        <authorList>
            <person name="Meier V. D."/>
        </authorList>
    </citation>
    <scope>NUCLEOTIDE SEQUENCE</scope>
    <source>
        <strain evidence="4">AVDCRST_MAG79</strain>
    </source>
</reference>
<evidence type="ECO:0000256" key="1">
    <source>
        <dbReference type="ARBA" id="ARBA00023122"/>
    </source>
</evidence>
<accession>A0A6J4TLC3</accession>
<dbReference type="AlphaFoldDB" id="A0A6J4TLC3"/>